<comment type="caution">
    <text evidence="3">The sequence shown here is derived from an EMBL/GenBank/DDBJ whole genome shotgun (WGS) entry which is preliminary data.</text>
</comment>
<keyword evidence="2" id="KW-1133">Transmembrane helix</keyword>
<keyword evidence="2" id="KW-0472">Membrane</keyword>
<feature type="region of interest" description="Disordered" evidence="1">
    <location>
        <begin position="231"/>
        <end position="263"/>
    </location>
</feature>
<sequence length="291" mass="32741">MFARFLAADVIEDRRVESDQVALWKSKLENSKTMDPQAKISNLWLGLRNIGYRHSHAGHSKEIDSLYSEIQSEILAVPNHAQYFENELNQERNALKSGDSKTDYDRKRRIYIAETLVRLPSPETIKVLGSYLFDERDNPPPPNPNHFNDADPVPSSTRLAYESIMDIGLRNPPVTKAAYWAEENDREGYALSRSRAWFNEVKAGERPFSFIGQTVEYRFKPDGTVESTQLPASVLESDPKPPAPSTAATKPRGKAPDVHESPSSASKWSLIVGGILGLAALIHWIRQKRQG</sequence>
<dbReference type="Proteomes" id="UP000600139">
    <property type="component" value="Unassembled WGS sequence"/>
</dbReference>
<evidence type="ECO:0000313" key="4">
    <source>
        <dbReference type="Proteomes" id="UP000600139"/>
    </source>
</evidence>
<feature type="transmembrane region" description="Helical" evidence="2">
    <location>
        <begin position="268"/>
        <end position="285"/>
    </location>
</feature>
<reference evidence="3" key="1">
    <citation type="submission" date="2021-01" db="EMBL/GenBank/DDBJ databases">
        <title>Modified the classification status of verrucomicrobia.</title>
        <authorList>
            <person name="Feng X."/>
        </authorList>
    </citation>
    <scope>NUCLEOTIDE SEQUENCE</scope>
    <source>
        <strain evidence="3">JCM 18052</strain>
    </source>
</reference>
<dbReference type="EMBL" id="JAENIK010000009">
    <property type="protein sequence ID" value="MBK1815677.1"/>
    <property type="molecule type" value="Genomic_DNA"/>
</dbReference>
<gene>
    <name evidence="3" type="ORF">JIN84_08620</name>
</gene>
<keyword evidence="2" id="KW-0812">Transmembrane</keyword>
<dbReference type="AlphaFoldDB" id="A0A934V725"/>
<protein>
    <submittedName>
        <fullName evidence="3">Uncharacterized protein</fullName>
    </submittedName>
</protein>
<evidence type="ECO:0000256" key="2">
    <source>
        <dbReference type="SAM" id="Phobius"/>
    </source>
</evidence>
<keyword evidence="4" id="KW-1185">Reference proteome</keyword>
<accession>A0A934V725</accession>
<name>A0A934V725_9BACT</name>
<proteinExistence type="predicted"/>
<organism evidence="3 4">
    <name type="scientific">Luteolibacter yonseiensis</name>
    <dbReference type="NCBI Taxonomy" id="1144680"/>
    <lineage>
        <taxon>Bacteria</taxon>
        <taxon>Pseudomonadati</taxon>
        <taxon>Verrucomicrobiota</taxon>
        <taxon>Verrucomicrobiia</taxon>
        <taxon>Verrucomicrobiales</taxon>
        <taxon>Verrucomicrobiaceae</taxon>
        <taxon>Luteolibacter</taxon>
    </lineage>
</organism>
<evidence type="ECO:0000256" key="1">
    <source>
        <dbReference type="SAM" id="MobiDB-lite"/>
    </source>
</evidence>
<evidence type="ECO:0000313" key="3">
    <source>
        <dbReference type="EMBL" id="MBK1815677.1"/>
    </source>
</evidence>